<feature type="domain" description="Secretion system C-terminal sorting" evidence="3">
    <location>
        <begin position="936"/>
        <end position="1006"/>
    </location>
</feature>
<dbReference type="Gene3D" id="2.60.40.10">
    <property type="entry name" value="Immunoglobulins"/>
    <property type="match status" value="1"/>
</dbReference>
<evidence type="ECO:0000259" key="2">
    <source>
        <dbReference type="Pfam" id="PF13860"/>
    </source>
</evidence>
<dbReference type="RefSeq" id="WP_144846489.1">
    <property type="nucleotide sequence ID" value="NZ_VMRJ01000002.1"/>
</dbReference>
<feature type="domain" description="FlgD/Vpr Ig-like" evidence="2">
    <location>
        <begin position="27"/>
        <end position="94"/>
    </location>
</feature>
<dbReference type="Proteomes" id="UP000317624">
    <property type="component" value="Unassembled WGS sequence"/>
</dbReference>
<dbReference type="Gene3D" id="2.120.10.30">
    <property type="entry name" value="TolB, C-terminal domain"/>
    <property type="match status" value="1"/>
</dbReference>
<dbReference type="InterPro" id="IPR025965">
    <property type="entry name" value="FlgD/Vpr_Ig-like"/>
</dbReference>
<name>A0A558BYC3_9BACT</name>
<dbReference type="Gene3D" id="2.60.40.4070">
    <property type="match status" value="1"/>
</dbReference>
<dbReference type="InterPro" id="IPR011042">
    <property type="entry name" value="6-blade_b-propeller_TolB-like"/>
</dbReference>
<evidence type="ECO:0000256" key="1">
    <source>
        <dbReference type="SAM" id="SignalP"/>
    </source>
</evidence>
<keyword evidence="1" id="KW-0732">Signal</keyword>
<dbReference type="InterPro" id="IPR026444">
    <property type="entry name" value="Secre_tail"/>
</dbReference>
<protein>
    <submittedName>
        <fullName evidence="4">T9SS type A sorting domain-containing protein</fullName>
    </submittedName>
</protein>
<dbReference type="AlphaFoldDB" id="A0A558BYC3"/>
<feature type="signal peptide" evidence="1">
    <location>
        <begin position="1"/>
        <end position="24"/>
    </location>
</feature>
<evidence type="ECO:0000313" key="5">
    <source>
        <dbReference type="Proteomes" id="UP000317624"/>
    </source>
</evidence>
<feature type="chain" id="PRO_5035221485" evidence="1">
    <location>
        <begin position="25"/>
        <end position="1009"/>
    </location>
</feature>
<comment type="caution">
    <text evidence="4">The sequence shown here is derived from an EMBL/GenBank/DDBJ whole genome shotgun (WGS) entry which is preliminary data.</text>
</comment>
<dbReference type="OrthoDB" id="1443240at2"/>
<dbReference type="EMBL" id="VMRJ01000002">
    <property type="protein sequence ID" value="TVT41518.1"/>
    <property type="molecule type" value="Genomic_DNA"/>
</dbReference>
<evidence type="ECO:0000313" key="4">
    <source>
        <dbReference type="EMBL" id="TVT41518.1"/>
    </source>
</evidence>
<sequence>MSSVLKGYKIRVLFALLSSFFVQAAQAQTTLRFRLDSTYTTSAGAYRADGKLVRTLWQRTVYNPGEYQVNWDGLDNDGQPVGAGTYKIKVIAHNEKYVWEGVVGNTSASWTDNIWHSLTTMQDFCGAANGESYAALGYNEVTSGLVYSPTGTAQAPRRIFNTDLFDAFSFVRADDTYIYAATNNSGWDNLHSSFIMRFRQSDKGEAPWSSGQTAIYDLHKRVGVLSLKQAPVANLPQLDTWLANRITGFAVSSNYIAVARKAQNTVQFYATATGAPLGTLAVASPGQVAFASTGDLWVITAGQVKRFTVTGGKSFAEQNTLTGIVAPLALDAHPSQDLVLVADGGTSQQLKAYSAAGTPRWTYGQAGGYPVKGPDVVNDKFWFEIADPLARGAVDRDPYGAPFTFVKWQPDGTFWVLDAGNVRVLHFGADRSYREQIMFLPDRLHIAGDQADPTRMFSGHLEFKVSTSPLKPGDQSLLSSPTWKLVKNWAAGGVDHMRYSSLINVTTHANGRTYAQVHDSNTDNAGWRAARTQVVELPATGPLRFTGVLLEEFGNGGFAYDQMPDGSLRCARTNVDMPQSDYGVSSTGKAQLVCEERALTGYDSNFNPQYGPVKVMWTVLSSWWRGKDPFPSKPMGARIRIPRTENGSYVTYQASRKEPGAYHLGTVAPNAADWNARFHPGQVISRPEGRGAYPEVDAYGGWDGATVYADKKDIVALYNGQNNSVSNTFYHFSQDGLLISEFGVPATAAFFSDSNYSPPGLAGNNIDMYMIRPSANTLHVYTVDEAAHAGLHRWRVEGTNTLRELTGSGPLGSTIAVAQAGVVAAPLPVVLTTFEAARNAATVVCKWTTASEQNSNYFVVERSADGQAYSALGKVASGGTTTQVRNYSYLDAKPLPGTAYYRLRLVDKDGTESFSPVAVVTEAASATSAPLASVAPNPGTSLFELITPNSPLLEANIYTTLGKHICRLRPTTGQTQRIPFDLSTYPAGIYLVQVQMASGSTTVKVVKSN</sequence>
<keyword evidence="5" id="KW-1185">Reference proteome</keyword>
<organism evidence="4 5">
    <name type="scientific">Hymenobacter setariae</name>
    <dbReference type="NCBI Taxonomy" id="2594794"/>
    <lineage>
        <taxon>Bacteria</taxon>
        <taxon>Pseudomonadati</taxon>
        <taxon>Bacteroidota</taxon>
        <taxon>Cytophagia</taxon>
        <taxon>Cytophagales</taxon>
        <taxon>Hymenobacteraceae</taxon>
        <taxon>Hymenobacter</taxon>
    </lineage>
</organism>
<dbReference type="InterPro" id="IPR013783">
    <property type="entry name" value="Ig-like_fold"/>
</dbReference>
<gene>
    <name evidence="4" type="ORF">FNT36_08755</name>
</gene>
<evidence type="ECO:0000259" key="3">
    <source>
        <dbReference type="Pfam" id="PF18962"/>
    </source>
</evidence>
<reference evidence="4 5" key="1">
    <citation type="submission" date="2019-07" db="EMBL/GenBank/DDBJ databases">
        <title>Hymenobacter sp. straun FUR1 Genome sequencing and assembly.</title>
        <authorList>
            <person name="Chhetri G."/>
        </authorList>
    </citation>
    <scope>NUCLEOTIDE SEQUENCE [LARGE SCALE GENOMIC DNA]</scope>
    <source>
        <strain evidence="4 5">Fur1</strain>
    </source>
</reference>
<dbReference type="Pfam" id="PF18962">
    <property type="entry name" value="Por_Secre_tail"/>
    <property type="match status" value="1"/>
</dbReference>
<accession>A0A558BYC3</accession>
<dbReference type="NCBIfam" id="TIGR04183">
    <property type="entry name" value="Por_Secre_tail"/>
    <property type="match status" value="1"/>
</dbReference>
<proteinExistence type="predicted"/>
<dbReference type="Pfam" id="PF13860">
    <property type="entry name" value="FlgD_ig"/>
    <property type="match status" value="1"/>
</dbReference>
<dbReference type="SUPFAM" id="SSF63825">
    <property type="entry name" value="YWTD domain"/>
    <property type="match status" value="1"/>
</dbReference>